<dbReference type="Pfam" id="PF00691">
    <property type="entry name" value="OmpA"/>
    <property type="match status" value="1"/>
</dbReference>
<evidence type="ECO:0000256" key="1">
    <source>
        <dbReference type="ARBA" id="ARBA00004442"/>
    </source>
</evidence>
<feature type="region of interest" description="Disordered" evidence="5">
    <location>
        <begin position="588"/>
        <end position="621"/>
    </location>
</feature>
<dbReference type="InterPro" id="IPR036737">
    <property type="entry name" value="OmpA-like_sf"/>
</dbReference>
<evidence type="ECO:0000256" key="3">
    <source>
        <dbReference type="ARBA" id="ARBA00023237"/>
    </source>
</evidence>
<reference evidence="7 8" key="1">
    <citation type="submission" date="2016-12" db="EMBL/GenBank/DDBJ databases">
        <authorList>
            <person name="Song W.-J."/>
            <person name="Kurnit D.M."/>
        </authorList>
    </citation>
    <scope>NUCLEOTIDE SEQUENCE [LARGE SCALE GENOMIC DNA]</scope>
    <source>
        <strain evidence="7 8">CGMCC 1.10808</strain>
    </source>
</reference>
<dbReference type="Gene3D" id="3.40.1520.20">
    <property type="match status" value="2"/>
</dbReference>
<protein>
    <submittedName>
        <fullName evidence="7">OmpA-OmpF porin, OOP family</fullName>
    </submittedName>
</protein>
<organism evidence="7 8">
    <name type="scientific">Oceanicella actignis</name>
    <dbReference type="NCBI Taxonomy" id="1189325"/>
    <lineage>
        <taxon>Bacteria</taxon>
        <taxon>Pseudomonadati</taxon>
        <taxon>Pseudomonadota</taxon>
        <taxon>Alphaproteobacteria</taxon>
        <taxon>Rhodobacterales</taxon>
        <taxon>Paracoccaceae</taxon>
        <taxon>Oceanicella</taxon>
    </lineage>
</organism>
<feature type="domain" description="OmpA-like" evidence="6">
    <location>
        <begin position="497"/>
        <end position="614"/>
    </location>
</feature>
<keyword evidence="8" id="KW-1185">Reference proteome</keyword>
<dbReference type="EMBL" id="FRDL01000004">
    <property type="protein sequence ID" value="SHN66265.1"/>
    <property type="molecule type" value="Genomic_DNA"/>
</dbReference>
<dbReference type="InterPro" id="IPR050330">
    <property type="entry name" value="Bact_OuterMem_StrucFunc"/>
</dbReference>
<dbReference type="PANTHER" id="PTHR30329">
    <property type="entry name" value="STATOR ELEMENT OF FLAGELLAR MOTOR COMPLEX"/>
    <property type="match status" value="1"/>
</dbReference>
<dbReference type="SUPFAM" id="SSF103088">
    <property type="entry name" value="OmpA-like"/>
    <property type="match status" value="1"/>
</dbReference>
<dbReference type="GO" id="GO:0009279">
    <property type="term" value="C:cell outer membrane"/>
    <property type="evidence" value="ECO:0007669"/>
    <property type="project" value="UniProtKB-SubCell"/>
</dbReference>
<keyword evidence="2 4" id="KW-0472">Membrane</keyword>
<evidence type="ECO:0000313" key="7">
    <source>
        <dbReference type="EMBL" id="SHN66265.1"/>
    </source>
</evidence>
<dbReference type="Gene3D" id="3.30.1330.60">
    <property type="entry name" value="OmpA-like domain"/>
    <property type="match status" value="1"/>
</dbReference>
<dbReference type="PROSITE" id="PS51123">
    <property type="entry name" value="OMPA_2"/>
    <property type="match status" value="1"/>
</dbReference>
<dbReference type="Proteomes" id="UP000184066">
    <property type="component" value="Unassembled WGS sequence"/>
</dbReference>
<sequence length="621" mass="63097">MGMERARAGLAAAIGAAVLAAGAGAWGLSGWIEERTRAQVSEALADHPWVRAQVDGALVRASGRAPDERAAMEVLEALARIGGFTRLRSEIEAPHAGARPRAEPPRVAAPARAARLVLTRRGREVTISGAAPAPAAGALGDALREAGQDLRISDVSLPEAAPAPDGWLAAERLAARALALLEDATVEIAPGRVAVRAAAPSAKAAAEAERALEAARPEGVQLDLSISAPPPRRAPFSFALLRTAQGWTLEQCHAADRDDARRIEAALRASSPEGFDGARCEPALGAPSERWADAALAGISALATLPAGRFALEDSRAALEALPPTDADAFARAGRGLSAALDGAFSLALSGPGAVEQPPAPPVFAARLSRGGALALAGTAPDEATRGAVVSLARSLAGGHPVSDGLRASGAAAVDPAWRRAALAALSALLALDEGVARYDGASISLAGRARSAEALVAMKRALAEAPADGLQVLSRVTIDLPAAAAELPLGPARCAEALSAIVAATPLNFAPGSAAFAPGAEATLDALAATFRRCRGGVVEIQGHTDSQGREETNLALSRARAEAVLAAMQARGVSLTVMRARGYGESAPVAPNDTEEGRARNRRIAFAPWAPGGGQEDGR</sequence>
<dbReference type="PRINTS" id="PR01021">
    <property type="entry name" value="OMPADOMAIN"/>
</dbReference>
<gene>
    <name evidence="7" type="ORF">SAMN05216200_104236</name>
</gene>
<evidence type="ECO:0000259" key="6">
    <source>
        <dbReference type="PROSITE" id="PS51123"/>
    </source>
</evidence>
<keyword evidence="3" id="KW-0998">Cell outer membrane</keyword>
<dbReference type="AlphaFoldDB" id="A0A1M7T6G3"/>
<accession>A0A1M7T6G3</accession>
<evidence type="ECO:0000256" key="4">
    <source>
        <dbReference type="PROSITE-ProRule" id="PRU00473"/>
    </source>
</evidence>
<evidence type="ECO:0000256" key="2">
    <source>
        <dbReference type="ARBA" id="ARBA00023136"/>
    </source>
</evidence>
<dbReference type="STRING" id="1189325.SAMN04488119_104236"/>
<proteinExistence type="predicted"/>
<dbReference type="InterPro" id="IPR006665">
    <property type="entry name" value="OmpA-like"/>
</dbReference>
<evidence type="ECO:0000256" key="5">
    <source>
        <dbReference type="SAM" id="MobiDB-lite"/>
    </source>
</evidence>
<comment type="subcellular location">
    <subcellularLocation>
        <location evidence="1">Cell outer membrane</location>
    </subcellularLocation>
</comment>
<dbReference type="PANTHER" id="PTHR30329:SF21">
    <property type="entry name" value="LIPOPROTEIN YIAD-RELATED"/>
    <property type="match status" value="1"/>
</dbReference>
<dbReference type="InterPro" id="IPR006664">
    <property type="entry name" value="OMP_bac"/>
</dbReference>
<name>A0A1M7T6G3_9RHOB</name>
<evidence type="ECO:0000313" key="8">
    <source>
        <dbReference type="Proteomes" id="UP000184066"/>
    </source>
</evidence>
<dbReference type="CDD" id="cd07185">
    <property type="entry name" value="OmpA_C-like"/>
    <property type="match status" value="1"/>
</dbReference>